<evidence type="ECO:0000313" key="12">
    <source>
        <dbReference type="Proteomes" id="UP001516464"/>
    </source>
</evidence>
<evidence type="ECO:0000256" key="6">
    <source>
        <dbReference type="ARBA" id="ARBA00022490"/>
    </source>
</evidence>
<comment type="function">
    <text evidence="10">Involved in the synthesis of the GDP-mannose and dolichol-phosphate-mannose required for a number of critical mannosyl transfer reactions.</text>
</comment>
<proteinExistence type="inferred from homology"/>
<dbReference type="PANTHER" id="PTHR10466">
    <property type="entry name" value="PHOSPHOMANNOMUTASE"/>
    <property type="match status" value="1"/>
</dbReference>
<keyword evidence="6 10" id="KW-0963">Cytoplasm</keyword>
<dbReference type="InterPro" id="IPR043169">
    <property type="entry name" value="PMM_cap"/>
</dbReference>
<comment type="similarity">
    <text evidence="3 10">Belongs to the eukaryotic PMM family.</text>
</comment>
<dbReference type="SUPFAM" id="SSF56784">
    <property type="entry name" value="HAD-like"/>
    <property type="match status" value="1"/>
</dbReference>
<dbReference type="InterPro" id="IPR023214">
    <property type="entry name" value="HAD_sf"/>
</dbReference>
<dbReference type="Proteomes" id="UP001516464">
    <property type="component" value="Unassembled WGS sequence"/>
</dbReference>
<keyword evidence="7" id="KW-0479">Metal-binding</keyword>
<comment type="pathway">
    <text evidence="2 10">Nucleotide-sugar biosynthesis; GDP-alpha-D-mannose biosynthesis; alpha-D-mannose 1-phosphate from D-fructose 6-phosphate: step 2/2.</text>
</comment>
<evidence type="ECO:0000256" key="3">
    <source>
        <dbReference type="ARBA" id="ARBA00009736"/>
    </source>
</evidence>
<evidence type="ECO:0000256" key="9">
    <source>
        <dbReference type="ARBA" id="ARBA00023235"/>
    </source>
</evidence>
<evidence type="ECO:0000313" key="11">
    <source>
        <dbReference type="EMBL" id="KAF7684705.1"/>
    </source>
</evidence>
<sequence length="254" mass="29613">MIKDTETIFLFDVDGTLTPSRCMMTDAIRNMLTVLRQQVMIGFVGGSDLAKQQEQMGADCLNLFDLGFPENGVSFYKNGVLVAQQKIIDVMGEELYKKFVNFCLEYLSKLDIPIKRGTFIEYRNSMINISPIGRNCSKEERKDFKEYDSKYKIREKMVERLRENFEKHNLHFSIGGEISIDCFPVGWDKRHCLDYIQKMGIKRIYFFGDMTHQGGNDYEIFEDPRTIGVNVKNPEDTILKVEEKLKELNRSLYN</sequence>
<dbReference type="NCBIfam" id="TIGR01484">
    <property type="entry name" value="HAD-SF-IIB"/>
    <property type="match status" value="1"/>
</dbReference>
<gene>
    <name evidence="11" type="primary">SEC53</name>
    <name evidence="11" type="ORF">TCON_0096</name>
</gene>
<comment type="catalytic activity">
    <reaction evidence="10">
        <text>alpha-D-mannose 1-phosphate = D-mannose 6-phosphate</text>
        <dbReference type="Rhea" id="RHEA:11140"/>
        <dbReference type="ChEBI" id="CHEBI:58409"/>
        <dbReference type="ChEBI" id="CHEBI:58735"/>
        <dbReference type="EC" id="5.4.2.8"/>
    </reaction>
</comment>
<dbReference type="EMBL" id="SBIQ01000003">
    <property type="protein sequence ID" value="KAF7684705.1"/>
    <property type="molecule type" value="Genomic_DNA"/>
</dbReference>
<evidence type="ECO:0000256" key="8">
    <source>
        <dbReference type="ARBA" id="ARBA00022842"/>
    </source>
</evidence>
<evidence type="ECO:0000256" key="7">
    <source>
        <dbReference type="ARBA" id="ARBA00022723"/>
    </source>
</evidence>
<dbReference type="SFLD" id="SFLDF00445">
    <property type="entry name" value="alpha-phosphomannomutase"/>
    <property type="match status" value="1"/>
</dbReference>
<name>A0ABQ7I2K7_9MICR</name>
<dbReference type="InterPro" id="IPR005002">
    <property type="entry name" value="PMM"/>
</dbReference>
<comment type="subcellular location">
    <subcellularLocation>
        <location evidence="1 10">Cytoplasm</location>
    </subcellularLocation>
</comment>
<organism evidence="11 12">
    <name type="scientific">Astathelohania contejeani</name>
    <dbReference type="NCBI Taxonomy" id="164912"/>
    <lineage>
        <taxon>Eukaryota</taxon>
        <taxon>Fungi</taxon>
        <taxon>Fungi incertae sedis</taxon>
        <taxon>Microsporidia</taxon>
        <taxon>Astathelohaniidae</taxon>
        <taxon>Astathelohania</taxon>
    </lineage>
</organism>
<dbReference type="EC" id="5.4.2.8" evidence="5 10"/>
<accession>A0ABQ7I2K7</accession>
<evidence type="ECO:0000256" key="2">
    <source>
        <dbReference type="ARBA" id="ARBA00004699"/>
    </source>
</evidence>
<dbReference type="InterPro" id="IPR006379">
    <property type="entry name" value="HAD-SF_hydro_IIB"/>
</dbReference>
<keyword evidence="9 10" id="KW-0413">Isomerase</keyword>
<keyword evidence="8" id="KW-0460">Magnesium</keyword>
<dbReference type="InterPro" id="IPR036412">
    <property type="entry name" value="HAD-like_sf"/>
</dbReference>
<evidence type="ECO:0000256" key="5">
    <source>
        <dbReference type="ARBA" id="ARBA00012730"/>
    </source>
</evidence>
<dbReference type="SFLD" id="SFLDG01143">
    <property type="entry name" value="C2.B.3:_Phosphomannomutase_Lik"/>
    <property type="match status" value="1"/>
</dbReference>
<evidence type="ECO:0000256" key="10">
    <source>
        <dbReference type="RuleBase" id="RU361118"/>
    </source>
</evidence>
<reference evidence="11 12" key="1">
    <citation type="submission" date="2019-01" db="EMBL/GenBank/DDBJ databases">
        <title>Genomes sequencing and comparative genomics of infectious freshwater microsporidia, Cucumispora dikerogammari and Thelohania contejeani.</title>
        <authorList>
            <person name="Cormier A."/>
            <person name="Giraud I."/>
            <person name="Wattier R."/>
            <person name="Teixeira M."/>
            <person name="Grandjean F."/>
            <person name="Rigaud T."/>
            <person name="Cordaux R."/>
        </authorList>
    </citation>
    <scope>NUCLEOTIDE SEQUENCE [LARGE SCALE GENOMIC DNA]</scope>
    <source>
        <strain evidence="11">T1</strain>
        <tissue evidence="11">Spores</tissue>
    </source>
</reference>
<comment type="subunit">
    <text evidence="4 10">Homodimer.</text>
</comment>
<dbReference type="Pfam" id="PF03332">
    <property type="entry name" value="PMM"/>
    <property type="match status" value="1"/>
</dbReference>
<dbReference type="Gene3D" id="3.30.1240.20">
    <property type="match status" value="1"/>
</dbReference>
<dbReference type="Gene3D" id="3.40.50.1000">
    <property type="entry name" value="HAD superfamily/HAD-like"/>
    <property type="match status" value="1"/>
</dbReference>
<dbReference type="PANTHER" id="PTHR10466:SF0">
    <property type="entry name" value="PHOSPHOMANNOMUTASE"/>
    <property type="match status" value="1"/>
</dbReference>
<evidence type="ECO:0000256" key="4">
    <source>
        <dbReference type="ARBA" id="ARBA00011738"/>
    </source>
</evidence>
<protein>
    <recommendedName>
        <fullName evidence="5 10">Phosphomannomutase</fullName>
        <ecNumber evidence="5 10">5.4.2.8</ecNumber>
    </recommendedName>
</protein>
<dbReference type="CDD" id="cd02585">
    <property type="entry name" value="HAD_PMM"/>
    <property type="match status" value="1"/>
</dbReference>
<dbReference type="SFLD" id="SFLDG01140">
    <property type="entry name" value="C2.B:_Phosphomannomutase_and_P"/>
    <property type="match status" value="1"/>
</dbReference>
<dbReference type="SFLD" id="SFLDS00003">
    <property type="entry name" value="Haloacid_Dehalogenase"/>
    <property type="match status" value="1"/>
</dbReference>
<keyword evidence="12" id="KW-1185">Reference proteome</keyword>
<comment type="caution">
    <text evidence="11">The sequence shown here is derived from an EMBL/GenBank/DDBJ whole genome shotgun (WGS) entry which is preliminary data.</text>
</comment>
<evidence type="ECO:0000256" key="1">
    <source>
        <dbReference type="ARBA" id="ARBA00004496"/>
    </source>
</evidence>